<comment type="caution">
    <text evidence="2">The sequence shown here is derived from an EMBL/GenBank/DDBJ whole genome shotgun (WGS) entry which is preliminary data.</text>
</comment>
<accession>A0AAD9SXV9</accession>
<dbReference type="EMBL" id="JAUBYV010000007">
    <property type="protein sequence ID" value="KAK2625571.1"/>
    <property type="molecule type" value="Genomic_DNA"/>
</dbReference>
<name>A0AAD9SXV9_9HELO</name>
<evidence type="ECO:0000313" key="3">
    <source>
        <dbReference type="Proteomes" id="UP001285354"/>
    </source>
</evidence>
<dbReference type="Proteomes" id="UP001285354">
    <property type="component" value="Unassembled WGS sequence"/>
</dbReference>
<reference evidence="2" key="1">
    <citation type="submission" date="2023-06" db="EMBL/GenBank/DDBJ databases">
        <title>Draft genome of Marssonina rosae.</title>
        <authorList>
            <person name="Cheng Q."/>
        </authorList>
    </citation>
    <scope>NUCLEOTIDE SEQUENCE</scope>
    <source>
        <strain evidence="2">R4</strain>
    </source>
</reference>
<feature type="region of interest" description="Disordered" evidence="1">
    <location>
        <begin position="1"/>
        <end position="61"/>
    </location>
</feature>
<gene>
    <name evidence="2" type="ORF">QTJ16_004883</name>
</gene>
<dbReference type="AlphaFoldDB" id="A0AAD9SXV9"/>
<organism evidence="2 3">
    <name type="scientific">Diplocarpon rosae</name>
    <dbReference type="NCBI Taxonomy" id="946125"/>
    <lineage>
        <taxon>Eukaryota</taxon>
        <taxon>Fungi</taxon>
        <taxon>Dikarya</taxon>
        <taxon>Ascomycota</taxon>
        <taxon>Pezizomycotina</taxon>
        <taxon>Leotiomycetes</taxon>
        <taxon>Helotiales</taxon>
        <taxon>Drepanopezizaceae</taxon>
        <taxon>Diplocarpon</taxon>
    </lineage>
</organism>
<protein>
    <submittedName>
        <fullName evidence="2">Uncharacterized protein</fullName>
    </submittedName>
</protein>
<evidence type="ECO:0000313" key="2">
    <source>
        <dbReference type="EMBL" id="KAK2625571.1"/>
    </source>
</evidence>
<evidence type="ECO:0000256" key="1">
    <source>
        <dbReference type="SAM" id="MobiDB-lite"/>
    </source>
</evidence>
<keyword evidence="3" id="KW-1185">Reference proteome</keyword>
<sequence>MEAPKAAGGVIQAPASFHQSATTVSDPVPVEKPVEEKVQDGQENELSCGTDGNDGTEDLEEPETTEIIESNIGQDSELADYDWDDFERRYTDHMSKLDEEENKDYENFDNHATSFLIWAQSASQRDNARISKRLKTRSRFTQLAENSLEDKKRHYVDVVSAFQKALDLLRHQSPQKR</sequence>
<proteinExistence type="predicted"/>